<reference evidence="4 5" key="1">
    <citation type="submission" date="2016-11" db="EMBL/GenBank/DDBJ databases">
        <authorList>
            <person name="Jaros S."/>
            <person name="Januszkiewicz K."/>
            <person name="Wedrychowicz H."/>
        </authorList>
    </citation>
    <scope>NUCLEOTIDE SEQUENCE [LARGE SCALE GENOMIC DNA]</scope>
    <source>
        <strain evidence="4 5">DSM 19436</strain>
    </source>
</reference>
<feature type="region of interest" description="Disordered" evidence="2">
    <location>
        <begin position="131"/>
        <end position="156"/>
    </location>
</feature>
<dbReference type="InterPro" id="IPR036928">
    <property type="entry name" value="AS_sf"/>
</dbReference>
<dbReference type="OrthoDB" id="9814821at2"/>
<proteinExistence type="inferred from homology"/>
<sequence>MPRGVAAPCDLDASSALALIRSRQLGAEELVRSCLDRIAEREPTIRAFVSVDADASIAAARLLDNGVGRDGPLQGLPFGVKDVIDVAGMETQFGSDLPIGRVAHADAAVVATLRRAGAIVLGKTESVELAATGRIPPTRNPRDPTRTPGGSSSGSAAAVAAGMVPFAIGTQTGGSLVRPASYVGIHALKPSHGVVPVGGVHPHAPSLDCVGWHARSVADLALVASLFPFPPAPRPVAADPRRLRVGICWTPQWDEVDGDGRFVFQAAVDRLAAAGIDLGEATLPPLFDGLSAAQLAIMRGEARISFRRYYDCWREQMHPDLAAIFEEDAAPRAGTTDRLADALALAARCRAVFADLAHSFDAIIAPATTGAAPLIGSGTGLPTMNRMWTALHVPIVALPTSRDGSALPIGCQLIGRFREDNHLLQVAAHIDSFLQPTS</sequence>
<dbReference type="Proteomes" id="UP000184485">
    <property type="component" value="Unassembled WGS sequence"/>
</dbReference>
<name>A0A1M5GBU7_9HYPH</name>
<organism evidence="4 5">
    <name type="scientific">Kaistia soli DSM 19436</name>
    <dbReference type="NCBI Taxonomy" id="1122133"/>
    <lineage>
        <taxon>Bacteria</taxon>
        <taxon>Pseudomonadati</taxon>
        <taxon>Pseudomonadota</taxon>
        <taxon>Alphaproteobacteria</taxon>
        <taxon>Hyphomicrobiales</taxon>
        <taxon>Kaistiaceae</taxon>
        <taxon>Kaistia</taxon>
    </lineage>
</organism>
<dbReference type="SUPFAM" id="SSF75304">
    <property type="entry name" value="Amidase signature (AS) enzymes"/>
    <property type="match status" value="1"/>
</dbReference>
<dbReference type="RefSeq" id="WP_073054864.1">
    <property type="nucleotide sequence ID" value="NZ_FQUP01000003.1"/>
</dbReference>
<dbReference type="PANTHER" id="PTHR11895">
    <property type="entry name" value="TRANSAMIDASE"/>
    <property type="match status" value="1"/>
</dbReference>
<comment type="similarity">
    <text evidence="1">Belongs to the amidase family.</text>
</comment>
<dbReference type="GO" id="GO:0016740">
    <property type="term" value="F:transferase activity"/>
    <property type="evidence" value="ECO:0007669"/>
    <property type="project" value="UniProtKB-KW"/>
</dbReference>
<gene>
    <name evidence="4" type="ORF">SAMN02745157_3345</name>
</gene>
<dbReference type="Pfam" id="PF01425">
    <property type="entry name" value="Amidase"/>
    <property type="match status" value="1"/>
</dbReference>
<dbReference type="EMBL" id="FQUP01000003">
    <property type="protein sequence ID" value="SHG00962.1"/>
    <property type="molecule type" value="Genomic_DNA"/>
</dbReference>
<accession>A0A1M5GBU7</accession>
<keyword evidence="4" id="KW-0808">Transferase</keyword>
<feature type="compositionally biased region" description="Low complexity" evidence="2">
    <location>
        <begin position="146"/>
        <end position="156"/>
    </location>
</feature>
<protein>
    <submittedName>
        <fullName evidence="4">Asp-tRNAAsn/Glu-tRNAGln amidotransferase A subunit</fullName>
    </submittedName>
</protein>
<evidence type="ECO:0000313" key="5">
    <source>
        <dbReference type="Proteomes" id="UP000184485"/>
    </source>
</evidence>
<dbReference type="STRING" id="1122133.SAMN02745157_3345"/>
<dbReference type="InterPro" id="IPR023631">
    <property type="entry name" value="Amidase_dom"/>
</dbReference>
<evidence type="ECO:0000313" key="4">
    <source>
        <dbReference type="EMBL" id="SHG00962.1"/>
    </source>
</evidence>
<feature type="domain" description="Amidase" evidence="3">
    <location>
        <begin position="29"/>
        <end position="424"/>
    </location>
</feature>
<keyword evidence="5" id="KW-1185">Reference proteome</keyword>
<evidence type="ECO:0000256" key="2">
    <source>
        <dbReference type="SAM" id="MobiDB-lite"/>
    </source>
</evidence>
<evidence type="ECO:0000256" key="1">
    <source>
        <dbReference type="ARBA" id="ARBA00009199"/>
    </source>
</evidence>
<dbReference type="Gene3D" id="3.90.1300.10">
    <property type="entry name" value="Amidase signature (AS) domain"/>
    <property type="match status" value="1"/>
</dbReference>
<evidence type="ECO:0000259" key="3">
    <source>
        <dbReference type="Pfam" id="PF01425"/>
    </source>
</evidence>
<dbReference type="PANTHER" id="PTHR11895:SF151">
    <property type="entry name" value="GLUTAMYL-TRNA(GLN) AMIDOTRANSFERASE SUBUNIT A"/>
    <property type="match status" value="1"/>
</dbReference>
<dbReference type="InterPro" id="IPR000120">
    <property type="entry name" value="Amidase"/>
</dbReference>
<dbReference type="AlphaFoldDB" id="A0A1M5GBU7"/>